<evidence type="ECO:0000256" key="2">
    <source>
        <dbReference type="SAM" id="SignalP"/>
    </source>
</evidence>
<organism evidence="4 5">
    <name type="scientific">Alteraurantiacibacter buctensis</name>
    <dbReference type="NCBI Taxonomy" id="1503981"/>
    <lineage>
        <taxon>Bacteria</taxon>
        <taxon>Pseudomonadati</taxon>
        <taxon>Pseudomonadota</taxon>
        <taxon>Alphaproteobacteria</taxon>
        <taxon>Sphingomonadales</taxon>
        <taxon>Erythrobacteraceae</taxon>
        <taxon>Alteraurantiacibacter</taxon>
    </lineage>
</organism>
<name>A0A844YUC3_9SPHN</name>
<keyword evidence="2" id="KW-0732">Signal</keyword>
<dbReference type="GO" id="GO:0016787">
    <property type="term" value="F:hydrolase activity"/>
    <property type="evidence" value="ECO:0007669"/>
    <property type="project" value="UniProtKB-KW"/>
</dbReference>
<dbReference type="AlphaFoldDB" id="A0A844YUC3"/>
<dbReference type="Proteomes" id="UP000466966">
    <property type="component" value="Unassembled WGS sequence"/>
</dbReference>
<dbReference type="OrthoDB" id="9771666at2"/>
<gene>
    <name evidence="4" type="ORF">GRI99_09840</name>
</gene>
<comment type="caution">
    <text evidence="4">The sequence shown here is derived from an EMBL/GenBank/DDBJ whole genome shotgun (WGS) entry which is preliminary data.</text>
</comment>
<feature type="chain" id="PRO_5032434582" evidence="2">
    <location>
        <begin position="20"/>
        <end position="301"/>
    </location>
</feature>
<dbReference type="EMBL" id="WTYV01000003">
    <property type="protein sequence ID" value="MXO71935.1"/>
    <property type="molecule type" value="Genomic_DNA"/>
</dbReference>
<evidence type="ECO:0000256" key="1">
    <source>
        <dbReference type="ARBA" id="ARBA00022801"/>
    </source>
</evidence>
<dbReference type="PANTHER" id="PTHR48081:SF6">
    <property type="entry name" value="PEPTIDASE S9 PROLYL OLIGOPEPTIDASE CATALYTIC DOMAIN-CONTAINING PROTEIN"/>
    <property type="match status" value="1"/>
</dbReference>
<accession>A0A844YUC3</accession>
<evidence type="ECO:0000313" key="5">
    <source>
        <dbReference type="Proteomes" id="UP000466966"/>
    </source>
</evidence>
<protein>
    <submittedName>
        <fullName evidence="4">Alpha/beta hydrolase fold domain-containing protein</fullName>
    </submittedName>
</protein>
<feature type="domain" description="Alpha/beta hydrolase fold-3" evidence="3">
    <location>
        <begin position="149"/>
        <end position="215"/>
    </location>
</feature>
<dbReference type="InterPro" id="IPR050300">
    <property type="entry name" value="GDXG_lipolytic_enzyme"/>
</dbReference>
<keyword evidence="5" id="KW-1185">Reference proteome</keyword>
<dbReference type="Gene3D" id="3.40.50.1820">
    <property type="entry name" value="alpha/beta hydrolase"/>
    <property type="match status" value="1"/>
</dbReference>
<dbReference type="InterPro" id="IPR013094">
    <property type="entry name" value="AB_hydrolase_3"/>
</dbReference>
<evidence type="ECO:0000313" key="4">
    <source>
        <dbReference type="EMBL" id="MXO71935.1"/>
    </source>
</evidence>
<sequence length="301" mass="31670">MIRPALVALALLSAAPAAAQESFSYTEIAAPRQTGAIVLPTVPAGTPDREQWMVQNGLIGVRNVTVPTLTPVLPAGPSTGAAVIVAPGGAFLGLAIDHEGWQVARWLANHGIAAFVLKYRVIPTPADNDQFRRENDAMRNGGTASFAPPADTPPAALADGLAAIRHVREHATEYGIDPQRVGFMGFSAGGFLSRSVVEHGGADAPNFVAPIYPSMAPMQVPANAPPMFVAIAADDFLLAMHPDMPLLRDYRAAGAPIEFHLLANGGHGFGLAFGTEGKASEDWIETLYRWMGVIGVLDARP</sequence>
<dbReference type="PANTHER" id="PTHR48081">
    <property type="entry name" value="AB HYDROLASE SUPERFAMILY PROTEIN C4A8.06C"/>
    <property type="match status" value="1"/>
</dbReference>
<evidence type="ECO:0000259" key="3">
    <source>
        <dbReference type="Pfam" id="PF07859"/>
    </source>
</evidence>
<dbReference type="RefSeq" id="WP_160771865.1">
    <property type="nucleotide sequence ID" value="NZ_WTYV01000003.1"/>
</dbReference>
<dbReference type="Pfam" id="PF07859">
    <property type="entry name" value="Abhydrolase_3"/>
    <property type="match status" value="1"/>
</dbReference>
<proteinExistence type="predicted"/>
<feature type="signal peptide" evidence="2">
    <location>
        <begin position="1"/>
        <end position="19"/>
    </location>
</feature>
<keyword evidence="1 4" id="KW-0378">Hydrolase</keyword>
<dbReference type="SUPFAM" id="SSF53474">
    <property type="entry name" value="alpha/beta-Hydrolases"/>
    <property type="match status" value="1"/>
</dbReference>
<reference evidence="4 5" key="1">
    <citation type="submission" date="2019-12" db="EMBL/GenBank/DDBJ databases">
        <title>Genomic-based taxomic classification of the family Erythrobacteraceae.</title>
        <authorList>
            <person name="Xu L."/>
        </authorList>
    </citation>
    <scope>NUCLEOTIDE SEQUENCE [LARGE SCALE GENOMIC DNA]</scope>
    <source>
        <strain evidence="4 5">M0322</strain>
    </source>
</reference>
<dbReference type="InterPro" id="IPR029058">
    <property type="entry name" value="AB_hydrolase_fold"/>
</dbReference>